<dbReference type="InterPro" id="IPR051637">
    <property type="entry name" value="Ank_repeat_dom-contain_49"/>
</dbReference>
<dbReference type="InterPro" id="IPR036770">
    <property type="entry name" value="Ankyrin_rpt-contain_sf"/>
</dbReference>
<evidence type="ECO:0000313" key="4">
    <source>
        <dbReference type="Proteomes" id="UP001195483"/>
    </source>
</evidence>
<evidence type="ECO:0000256" key="2">
    <source>
        <dbReference type="ARBA" id="ARBA00023043"/>
    </source>
</evidence>
<dbReference type="SMART" id="SM00248">
    <property type="entry name" value="ANK"/>
    <property type="match status" value="10"/>
</dbReference>
<gene>
    <name evidence="3" type="ORF">CHS0354_016491</name>
</gene>
<dbReference type="EMBL" id="JAEAOA010001018">
    <property type="protein sequence ID" value="KAK3592735.1"/>
    <property type="molecule type" value="Genomic_DNA"/>
</dbReference>
<reference evidence="3" key="2">
    <citation type="journal article" date="2021" name="Genome Biol. Evol.">
        <title>Developing a high-quality reference genome for a parasitic bivalve with doubly uniparental inheritance (Bivalvia: Unionida).</title>
        <authorList>
            <person name="Smith C.H."/>
        </authorList>
    </citation>
    <scope>NUCLEOTIDE SEQUENCE</scope>
    <source>
        <strain evidence="3">CHS0354</strain>
        <tissue evidence="3">Mantle</tissue>
    </source>
</reference>
<keyword evidence="4" id="KW-1185">Reference proteome</keyword>
<dbReference type="PANTHER" id="PTHR24180">
    <property type="entry name" value="CYCLIN-DEPENDENT KINASE INHIBITOR 2C-RELATED"/>
    <property type="match status" value="1"/>
</dbReference>
<keyword evidence="1" id="KW-0677">Repeat</keyword>
<proteinExistence type="predicted"/>
<evidence type="ECO:0000313" key="3">
    <source>
        <dbReference type="EMBL" id="KAK3592735.1"/>
    </source>
</evidence>
<dbReference type="Gene3D" id="1.25.40.20">
    <property type="entry name" value="Ankyrin repeat-containing domain"/>
    <property type="match status" value="3"/>
</dbReference>
<comment type="caution">
    <text evidence="3">The sequence shown here is derived from an EMBL/GenBank/DDBJ whole genome shotgun (WGS) entry which is preliminary data.</text>
</comment>
<keyword evidence="2" id="KW-0040">ANK repeat</keyword>
<protein>
    <submittedName>
        <fullName evidence="3">Uncharacterized protein</fullName>
    </submittedName>
</protein>
<accession>A0AAE0SJP9</accession>
<sequence>MSGSNKGCWKCIEKNSLLELALYYNHLDIAENLITINACLSSISLCNAAKHGNFNRVMSIIESLKIEELLDPQNKYVKKSLCRAFISGNASLVELLLKEGIELDSSHVKCVVRHGDIDALMKLVEYLKHGNDWDPLHEKGNQANIGYCINDICLSCENELQFSRALYFAYRAEKLDMVEFLLKEGVKVTMDIFVAVLKDGPYTASANILQDLKDTNIWNPDSNCVSKAAEIAYRYHKCDLFELLIQKEVSFTMKNLPDVVSWGSNESITKVLQYLKHGFKWDPKSDYASQALKNALIKGMSDICILLVNEGVTLTMDIITDDRCWRTKETLKKVIEHLRELNKWNPKSDIALEALKRSYIRGENDISEQLLLERVTLRMSQLSAILHCGSKDSIIKAIHHLKDTGKWDVRVFYIDEISIFLVRKERYDVCDILIQEGVLIQMEELQHVVNCTSSNFIPKAIKHLKDTSKWYPKCDHASRALIKAYVAQKYDVCDLLIHEGVLLSMGDLSDIIQGSGKSVESVKRAISHLKDSKNWDPKFECMSTDLEKAYGFGKYNLCDLLIQEGVSLSMKNLPGVIASAESVSKAIQHLKNANNWDSDSCHAITALETTCEKHMFDVSNVLLCEGVSFTMKNILHVVLKKSTAPEEYLKETEFITQIIQHLKVNDAWDSSSEFVTQALENAFSLEKDAVVDILLKERISPTMKMLSGAVNRKSTEFVTKLVQIMKEANTWDPTSDLASDALKMAFMKQNHDVCNILIHEKVLLTMKILPGVVYCKSIEPLTKTIQLLKDSNLWDPSSVYAYVALKTVYEEIDADDKLICDITDLFFQEGVLLKMENLGICLGFYQSFTKVVHHLKEKGSWDPHSKSASYVLQLAYEYGMHDICDLLIQEGIFLLMENLLHIINKHWPSLKSVSKVIQHLKDKGNWYPQCESASVALQHAYENNKYDICDLLIQEGILPTMENLLHAIHRFSQSLQSVSKVVQHLKDKDNWDPQCEIASVVLQKAYMSRMYDVCDLLIQKGIPPRMENLPLVIDVHSQSLQPVSNVVQHLKDKDNWDPQCENASVALQKAYMRGMYDVCDLLIQEGIPPTMDNLLHVIYDLWPSRYSVSRVVQHLKDKGNWDPQCESASAALQKAYEKNEYDICDLLIQEGISLMMDNLLYILNVLNISWPSLQTVSNIIQHLKDTGNWNPHCESASVALQHVYLKGRFDVCDLLIHEGLMPTMEDLLHLVRDSWPSMKSVMKEGVSITIKSLLGYANE</sequence>
<evidence type="ECO:0000256" key="1">
    <source>
        <dbReference type="ARBA" id="ARBA00022737"/>
    </source>
</evidence>
<reference evidence="3" key="3">
    <citation type="submission" date="2023-05" db="EMBL/GenBank/DDBJ databases">
        <authorList>
            <person name="Smith C.H."/>
        </authorList>
    </citation>
    <scope>NUCLEOTIDE SEQUENCE</scope>
    <source>
        <strain evidence="3">CHS0354</strain>
        <tissue evidence="3">Mantle</tissue>
    </source>
</reference>
<organism evidence="3 4">
    <name type="scientific">Potamilus streckersoni</name>
    <dbReference type="NCBI Taxonomy" id="2493646"/>
    <lineage>
        <taxon>Eukaryota</taxon>
        <taxon>Metazoa</taxon>
        <taxon>Spiralia</taxon>
        <taxon>Lophotrochozoa</taxon>
        <taxon>Mollusca</taxon>
        <taxon>Bivalvia</taxon>
        <taxon>Autobranchia</taxon>
        <taxon>Heteroconchia</taxon>
        <taxon>Palaeoheterodonta</taxon>
        <taxon>Unionida</taxon>
        <taxon>Unionoidea</taxon>
        <taxon>Unionidae</taxon>
        <taxon>Ambleminae</taxon>
        <taxon>Lampsilini</taxon>
        <taxon>Potamilus</taxon>
    </lineage>
</organism>
<dbReference type="SUPFAM" id="SSF48403">
    <property type="entry name" value="Ankyrin repeat"/>
    <property type="match status" value="3"/>
</dbReference>
<dbReference type="InterPro" id="IPR002110">
    <property type="entry name" value="Ankyrin_rpt"/>
</dbReference>
<dbReference type="AlphaFoldDB" id="A0AAE0SJP9"/>
<reference evidence="3" key="1">
    <citation type="journal article" date="2021" name="Genome Biol. Evol.">
        <title>A High-Quality Reference Genome for a Parasitic Bivalve with Doubly Uniparental Inheritance (Bivalvia: Unionida).</title>
        <authorList>
            <person name="Smith C.H."/>
        </authorList>
    </citation>
    <scope>NUCLEOTIDE SEQUENCE</scope>
    <source>
        <strain evidence="3">CHS0354</strain>
    </source>
</reference>
<dbReference type="PANTHER" id="PTHR24180:SF45">
    <property type="entry name" value="POLY [ADP-RIBOSE] POLYMERASE TANKYRASE"/>
    <property type="match status" value="1"/>
</dbReference>
<dbReference type="Proteomes" id="UP001195483">
    <property type="component" value="Unassembled WGS sequence"/>
</dbReference>
<name>A0AAE0SJP9_9BIVA</name>